<dbReference type="InterPro" id="IPR036291">
    <property type="entry name" value="NAD(P)-bd_dom_sf"/>
</dbReference>
<dbReference type="PANTHER" id="PTHR45790:SF6">
    <property type="entry name" value="UROPORPHYRINOGEN-III C-METHYLTRANSFERASE"/>
    <property type="match status" value="1"/>
</dbReference>
<keyword evidence="2" id="KW-0488">Methylation</keyword>
<evidence type="ECO:0000256" key="1">
    <source>
        <dbReference type="ARBA" id="ARBA00012400"/>
    </source>
</evidence>
<evidence type="ECO:0000313" key="11">
    <source>
        <dbReference type="EMBL" id="KLO19097.1"/>
    </source>
</evidence>
<evidence type="ECO:0000256" key="2">
    <source>
        <dbReference type="ARBA" id="ARBA00022481"/>
    </source>
</evidence>
<dbReference type="GO" id="GO:0043115">
    <property type="term" value="F:precorrin-2 dehydrogenase activity"/>
    <property type="evidence" value="ECO:0007669"/>
    <property type="project" value="UniProtKB-EC"/>
</dbReference>
<dbReference type="InterPro" id="IPR014776">
    <property type="entry name" value="4pyrrole_Mease_sub2"/>
</dbReference>
<keyword evidence="8" id="KW-0627">Porphyrin biosynthesis</keyword>
<dbReference type="InterPro" id="IPR028281">
    <property type="entry name" value="Sirohaem_synthase_central"/>
</dbReference>
<dbReference type="InterPro" id="IPR006366">
    <property type="entry name" value="CobA/CysG_C"/>
</dbReference>
<dbReference type="InParanoid" id="A0A0H2S4L1"/>
<feature type="domain" description="Rhodanese" evidence="10">
    <location>
        <begin position="40"/>
        <end position="94"/>
    </location>
</feature>
<dbReference type="CDD" id="cd11642">
    <property type="entry name" value="SUMT"/>
    <property type="match status" value="1"/>
</dbReference>
<dbReference type="Pfam" id="PF14823">
    <property type="entry name" value="Sirohm_synth_C"/>
    <property type="match status" value="1"/>
</dbReference>
<sequence>MASSYPSPQRGASMMLAFRMSDKLTVIIGAGRLAASRAFHALEADSRVIILCRGGVDGDACCDELRWRARNGEVEVRELDGGLSDEDEAGVIEKFLAQHQPISFVCVTDTLVCGNFTTRRSRASAKAIHQACQRMNIPVNVSDMPDLCDFTFCATHRFRHHENTSDGGKASASPLQIAVTTNGEGCRLAGRLKRELVAKMPNEVGLAVENVGRLRALAKARWNSRADESRADFDLIESELNDEMLVPSPNGAVRQRGVAGYFESDEESARRRLKWVAQISEFWSIERLAELTEVKITHLLEDALVSPDVTNDGGVTSTSQHGLTIRRTESQSTLGKVFLVGSGTGHPSFLTVAAHKLLTSKSTDLILTDKLVPAGVLNLIPRDKEVRVARKFPGNAEGAQTELMEMAVAAAREGKNVVRLKQGDPMVYGRAGEEILYFRSQGITTHVIPGLSAAFAAPLCAGIPVTQRGVAEGVVVCTGVGRGGKGVRLPGYDRARTVVILMGVARLAAVVQAMISGDGGERGRDGAAYPPYTPIAIIERASMPDQRVVSSTLENVAEALESTGEQRPPGLMVVGWAVSSLCEHGEIDVLPTVDQTIDAQTEIEGDKARITRWLKGGKWRVSEGFDSRAFDKHLDFTP</sequence>
<proteinExistence type="inferred from homology"/>
<accession>A0A0H2S4L1</accession>
<dbReference type="Pfam" id="PF00590">
    <property type="entry name" value="TP_methylase"/>
    <property type="match status" value="1"/>
</dbReference>
<dbReference type="GO" id="GO:0032259">
    <property type="term" value="P:methylation"/>
    <property type="evidence" value="ECO:0007669"/>
    <property type="project" value="UniProtKB-KW"/>
</dbReference>
<dbReference type="STRING" id="27342.A0A0H2S4L1"/>
<keyword evidence="12" id="KW-1185">Reference proteome</keyword>
<keyword evidence="4" id="KW-0808">Transferase</keyword>
<dbReference type="Gene3D" id="3.30.950.10">
    <property type="entry name" value="Methyltransferase, Cobalt-precorrin-4 Transmethylase, Domain 2"/>
    <property type="match status" value="1"/>
</dbReference>
<dbReference type="EMBL" id="KQ085889">
    <property type="protein sequence ID" value="KLO19097.1"/>
    <property type="molecule type" value="Genomic_DNA"/>
</dbReference>
<dbReference type="PANTHER" id="PTHR45790">
    <property type="entry name" value="SIROHEME SYNTHASE-RELATED"/>
    <property type="match status" value="1"/>
</dbReference>
<evidence type="ECO:0000256" key="7">
    <source>
        <dbReference type="ARBA" id="ARBA00023027"/>
    </source>
</evidence>
<dbReference type="InterPro" id="IPR000878">
    <property type="entry name" value="4pyrrol_Mease"/>
</dbReference>
<evidence type="ECO:0000256" key="6">
    <source>
        <dbReference type="ARBA" id="ARBA00023002"/>
    </source>
</evidence>
<dbReference type="Gene3D" id="3.40.50.720">
    <property type="entry name" value="NAD(P)-binding Rossmann-like Domain"/>
    <property type="match status" value="1"/>
</dbReference>
<dbReference type="FunCoup" id="A0A0H2S4L1">
    <property type="interactions" value="95"/>
</dbReference>
<dbReference type="InterPro" id="IPR001763">
    <property type="entry name" value="Rhodanese-like_dom"/>
</dbReference>
<organism evidence="11 12">
    <name type="scientific">Schizopora paradoxa</name>
    <dbReference type="NCBI Taxonomy" id="27342"/>
    <lineage>
        <taxon>Eukaryota</taxon>
        <taxon>Fungi</taxon>
        <taxon>Dikarya</taxon>
        <taxon>Basidiomycota</taxon>
        <taxon>Agaricomycotina</taxon>
        <taxon>Agaricomycetes</taxon>
        <taxon>Hymenochaetales</taxon>
        <taxon>Schizoporaceae</taxon>
        <taxon>Schizopora</taxon>
    </lineage>
</organism>
<dbReference type="InterPro" id="IPR050161">
    <property type="entry name" value="Siro_Cobalamin_biosynth"/>
</dbReference>
<dbReference type="GO" id="GO:0019354">
    <property type="term" value="P:siroheme biosynthetic process"/>
    <property type="evidence" value="ECO:0007669"/>
    <property type="project" value="InterPro"/>
</dbReference>
<dbReference type="Pfam" id="PF14824">
    <property type="entry name" value="Sirohm_synth_M"/>
    <property type="match status" value="1"/>
</dbReference>
<evidence type="ECO:0000256" key="8">
    <source>
        <dbReference type="ARBA" id="ARBA00023244"/>
    </source>
</evidence>
<dbReference type="EC" id="1.3.1.76" evidence="1"/>
<dbReference type="SUPFAM" id="SSF51735">
    <property type="entry name" value="NAD(P)-binding Rossmann-fold domains"/>
    <property type="match status" value="1"/>
</dbReference>
<comment type="similarity">
    <text evidence="9">In the N-terminal section; belongs to the precorrin methyltransferase family.</text>
</comment>
<dbReference type="Proteomes" id="UP000053477">
    <property type="component" value="Unassembled WGS sequence"/>
</dbReference>
<keyword evidence="3 11" id="KW-0489">Methyltransferase</keyword>
<evidence type="ECO:0000256" key="5">
    <source>
        <dbReference type="ARBA" id="ARBA00022691"/>
    </source>
</evidence>
<evidence type="ECO:0000313" key="12">
    <source>
        <dbReference type="Proteomes" id="UP000053477"/>
    </source>
</evidence>
<reference evidence="11 12" key="1">
    <citation type="submission" date="2015-04" db="EMBL/GenBank/DDBJ databases">
        <title>Complete genome sequence of Schizopora paradoxa KUC8140, a cosmopolitan wood degrader in East Asia.</title>
        <authorList>
            <consortium name="DOE Joint Genome Institute"/>
            <person name="Min B."/>
            <person name="Park H."/>
            <person name="Jang Y."/>
            <person name="Kim J.-J."/>
            <person name="Kim K.H."/>
            <person name="Pangilinan J."/>
            <person name="Lipzen A."/>
            <person name="Riley R."/>
            <person name="Grigoriev I.V."/>
            <person name="Spatafora J.W."/>
            <person name="Choi I.-G."/>
        </authorList>
    </citation>
    <scope>NUCLEOTIDE SEQUENCE [LARGE SCALE GENOMIC DNA]</scope>
    <source>
        <strain evidence="11 12">KUC8140</strain>
    </source>
</reference>
<evidence type="ECO:0000256" key="4">
    <source>
        <dbReference type="ARBA" id="ARBA00022679"/>
    </source>
</evidence>
<keyword evidence="6" id="KW-0560">Oxidoreductase</keyword>
<dbReference type="InterPro" id="IPR035996">
    <property type="entry name" value="4pyrrol_Methylase_sf"/>
</dbReference>
<dbReference type="AlphaFoldDB" id="A0A0H2S4L1"/>
<evidence type="ECO:0000256" key="9">
    <source>
        <dbReference type="ARBA" id="ARBA00035662"/>
    </source>
</evidence>
<name>A0A0H2S4L1_9AGAM</name>
<dbReference type="NCBIfam" id="TIGR01469">
    <property type="entry name" value="cobA_cysG_Cterm"/>
    <property type="match status" value="1"/>
</dbReference>
<gene>
    <name evidence="11" type="ORF">SCHPADRAFT_899199</name>
</gene>
<dbReference type="OrthoDB" id="508204at2759"/>
<dbReference type="Pfam" id="PF13241">
    <property type="entry name" value="NAD_binding_7"/>
    <property type="match status" value="1"/>
</dbReference>
<dbReference type="GO" id="GO:0004851">
    <property type="term" value="F:uroporphyrin-III C-methyltransferase activity"/>
    <property type="evidence" value="ECO:0007669"/>
    <property type="project" value="TreeGrafter"/>
</dbReference>
<dbReference type="InterPro" id="IPR028162">
    <property type="entry name" value="Met8_C"/>
</dbReference>
<evidence type="ECO:0000256" key="3">
    <source>
        <dbReference type="ARBA" id="ARBA00022603"/>
    </source>
</evidence>
<evidence type="ECO:0000259" key="10">
    <source>
        <dbReference type="PROSITE" id="PS50206"/>
    </source>
</evidence>
<keyword evidence="5" id="KW-0949">S-adenosyl-L-methionine</keyword>
<dbReference type="SUPFAM" id="SSF53790">
    <property type="entry name" value="Tetrapyrrole methylase"/>
    <property type="match status" value="1"/>
</dbReference>
<dbReference type="InterPro" id="IPR014777">
    <property type="entry name" value="4pyrrole_Mease_sub1"/>
</dbReference>
<dbReference type="FunFam" id="3.40.1010.10:FF:000006">
    <property type="entry name" value="Siroheme synthase, putative"/>
    <property type="match status" value="1"/>
</dbReference>
<protein>
    <recommendedName>
        <fullName evidence="1">precorrin-2 dehydrogenase</fullName>
        <ecNumber evidence="1">1.3.1.76</ecNumber>
    </recommendedName>
</protein>
<dbReference type="Gene3D" id="3.40.1010.10">
    <property type="entry name" value="Cobalt-precorrin-4 Transmethylase, Domain 1"/>
    <property type="match status" value="1"/>
</dbReference>
<dbReference type="SUPFAM" id="SSF75615">
    <property type="entry name" value="Siroheme synthase middle domains-like"/>
    <property type="match status" value="1"/>
</dbReference>
<keyword evidence="7" id="KW-0520">NAD</keyword>
<dbReference type="PROSITE" id="PS50206">
    <property type="entry name" value="RHODANESE_3"/>
    <property type="match status" value="1"/>
</dbReference>